<accession>A0A4Q7ZDF8</accession>
<dbReference type="InterPro" id="IPR018392">
    <property type="entry name" value="LysM"/>
</dbReference>
<sequence>MAQFRKPTRLVLGVIAAGVTGAVTLLGPAAPASASSVNWDAIARCESGGRWHINTGNGYYGGLQFSRRTWAGHGGTKYARTADKATRAQQIAVAERVLRTQGIRAWPVCGAKAGSPKHHRAAAHKARKTHRTHDTHRAHRARVHVVRAGETLASIAERHHIKGGWRTLFRLNRGVLGGDPHLIRPGQRLAL</sequence>
<dbReference type="InterPro" id="IPR023346">
    <property type="entry name" value="Lysozyme-like_dom_sf"/>
</dbReference>
<evidence type="ECO:0000256" key="2">
    <source>
        <dbReference type="ARBA" id="ARBA00022801"/>
    </source>
</evidence>
<comment type="caution">
    <text evidence="5">The sequence shown here is derived from an EMBL/GenBank/DDBJ whole genome shotgun (WGS) entry which is preliminary data.</text>
</comment>
<dbReference type="GO" id="GO:0016787">
    <property type="term" value="F:hydrolase activity"/>
    <property type="evidence" value="ECO:0007669"/>
    <property type="project" value="UniProtKB-KW"/>
</dbReference>
<dbReference type="Gene3D" id="1.10.530.10">
    <property type="match status" value="1"/>
</dbReference>
<evidence type="ECO:0000256" key="1">
    <source>
        <dbReference type="ARBA" id="ARBA00010830"/>
    </source>
</evidence>
<feature type="signal peptide" evidence="3">
    <location>
        <begin position="1"/>
        <end position="34"/>
    </location>
</feature>
<feature type="domain" description="LysM" evidence="4">
    <location>
        <begin position="142"/>
        <end position="191"/>
    </location>
</feature>
<dbReference type="PANTHER" id="PTHR34700">
    <property type="entry name" value="POTASSIUM BINDING PROTEIN KBP"/>
    <property type="match status" value="1"/>
</dbReference>
<evidence type="ECO:0000259" key="4">
    <source>
        <dbReference type="PROSITE" id="PS51782"/>
    </source>
</evidence>
<evidence type="ECO:0000256" key="3">
    <source>
        <dbReference type="SAM" id="SignalP"/>
    </source>
</evidence>
<dbReference type="SUPFAM" id="SSF53955">
    <property type="entry name" value="Lysozyme-like"/>
    <property type="match status" value="1"/>
</dbReference>
<feature type="chain" id="PRO_5020563092" evidence="3">
    <location>
        <begin position="35"/>
        <end position="191"/>
    </location>
</feature>
<name>A0A4Q7ZDF8_9ACTN</name>
<dbReference type="AlphaFoldDB" id="A0A4Q7ZDF8"/>
<dbReference type="RefSeq" id="WP_130507919.1">
    <property type="nucleotide sequence ID" value="NZ_SHKY01000001.1"/>
</dbReference>
<dbReference type="InterPro" id="IPR036779">
    <property type="entry name" value="LysM_dom_sf"/>
</dbReference>
<proteinExistence type="inferred from homology"/>
<dbReference type="InterPro" id="IPR010618">
    <property type="entry name" value="RPF"/>
</dbReference>
<dbReference type="SUPFAM" id="SSF54106">
    <property type="entry name" value="LysM domain"/>
    <property type="match status" value="1"/>
</dbReference>
<dbReference type="EMBL" id="SHKY01000001">
    <property type="protein sequence ID" value="RZU48717.1"/>
    <property type="molecule type" value="Genomic_DNA"/>
</dbReference>
<dbReference type="Gene3D" id="3.10.350.10">
    <property type="entry name" value="LysM domain"/>
    <property type="match status" value="1"/>
</dbReference>
<protein>
    <submittedName>
        <fullName evidence="5">LysM domain-containing protein</fullName>
    </submittedName>
</protein>
<dbReference type="Pfam" id="PF06737">
    <property type="entry name" value="Transglycosylas"/>
    <property type="match status" value="1"/>
</dbReference>
<evidence type="ECO:0000313" key="6">
    <source>
        <dbReference type="Proteomes" id="UP000292564"/>
    </source>
</evidence>
<gene>
    <name evidence="5" type="ORF">EV385_0435</name>
</gene>
<dbReference type="InterPro" id="IPR052196">
    <property type="entry name" value="Bact_Kbp"/>
</dbReference>
<evidence type="ECO:0000313" key="5">
    <source>
        <dbReference type="EMBL" id="RZU48717.1"/>
    </source>
</evidence>
<dbReference type="CDD" id="cd13925">
    <property type="entry name" value="RPF"/>
    <property type="match status" value="1"/>
</dbReference>
<dbReference type="CDD" id="cd00118">
    <property type="entry name" value="LysM"/>
    <property type="match status" value="1"/>
</dbReference>
<dbReference type="Pfam" id="PF01476">
    <property type="entry name" value="LysM"/>
    <property type="match status" value="1"/>
</dbReference>
<organism evidence="5 6">
    <name type="scientific">Krasilnikovia cinnamomea</name>
    <dbReference type="NCBI Taxonomy" id="349313"/>
    <lineage>
        <taxon>Bacteria</taxon>
        <taxon>Bacillati</taxon>
        <taxon>Actinomycetota</taxon>
        <taxon>Actinomycetes</taxon>
        <taxon>Micromonosporales</taxon>
        <taxon>Micromonosporaceae</taxon>
        <taxon>Krasilnikovia</taxon>
    </lineage>
</organism>
<comment type="similarity">
    <text evidence="1">Belongs to the transglycosylase family. Rpf subfamily.</text>
</comment>
<dbReference type="PROSITE" id="PS51782">
    <property type="entry name" value="LYSM"/>
    <property type="match status" value="1"/>
</dbReference>
<keyword evidence="3" id="KW-0732">Signal</keyword>
<keyword evidence="6" id="KW-1185">Reference proteome</keyword>
<reference evidence="5 6" key="1">
    <citation type="submission" date="2019-02" db="EMBL/GenBank/DDBJ databases">
        <title>Sequencing the genomes of 1000 actinobacteria strains.</title>
        <authorList>
            <person name="Klenk H.-P."/>
        </authorList>
    </citation>
    <scope>NUCLEOTIDE SEQUENCE [LARGE SCALE GENOMIC DNA]</scope>
    <source>
        <strain evidence="5 6">DSM 45162</strain>
    </source>
</reference>
<dbReference type="PANTHER" id="PTHR34700:SF4">
    <property type="entry name" value="PHAGE-LIKE ELEMENT PBSX PROTEIN XKDP"/>
    <property type="match status" value="1"/>
</dbReference>
<dbReference type="Proteomes" id="UP000292564">
    <property type="component" value="Unassembled WGS sequence"/>
</dbReference>
<keyword evidence="2" id="KW-0378">Hydrolase</keyword>
<dbReference type="OrthoDB" id="1404170at2"/>